<keyword evidence="3 9" id="KW-0349">Heme</keyword>
<keyword evidence="4 10" id="KW-0812">Transmembrane</keyword>
<evidence type="ECO:0000256" key="3">
    <source>
        <dbReference type="ARBA" id="ARBA00022617"/>
    </source>
</evidence>
<keyword evidence="8 10" id="KW-0472">Membrane</keyword>
<dbReference type="InterPro" id="IPR002326">
    <property type="entry name" value="Cyt_c1"/>
</dbReference>
<evidence type="ECO:0000256" key="5">
    <source>
        <dbReference type="ARBA" id="ARBA00022723"/>
    </source>
</evidence>
<dbReference type="EMBL" id="FOSK01000003">
    <property type="protein sequence ID" value="SFK24659.1"/>
    <property type="molecule type" value="Genomic_DNA"/>
</dbReference>
<dbReference type="InterPro" id="IPR009056">
    <property type="entry name" value="Cyt_c-like_dom"/>
</dbReference>
<reference evidence="13 14" key="1">
    <citation type="submission" date="2016-10" db="EMBL/GenBank/DDBJ databases">
        <authorList>
            <person name="Varghese N."/>
            <person name="Submissions S."/>
        </authorList>
    </citation>
    <scope>NUCLEOTIDE SEQUENCE [LARGE SCALE GENOMIC DNA]</scope>
    <source>
        <strain evidence="13 14">DSM 16392</strain>
    </source>
</reference>
<comment type="caution">
    <text evidence="13">The sequence shown here is derived from an EMBL/GenBank/DDBJ whole genome shotgun (WGS) entry which is preliminary data.</text>
</comment>
<keyword evidence="11" id="KW-0732">Signal</keyword>
<dbReference type="SUPFAM" id="SSF46626">
    <property type="entry name" value="Cytochrome c"/>
    <property type="match status" value="1"/>
</dbReference>
<evidence type="ECO:0000256" key="2">
    <source>
        <dbReference type="ARBA" id="ARBA00016165"/>
    </source>
</evidence>
<dbReference type="Gene3D" id="1.10.760.10">
    <property type="entry name" value="Cytochrome c-like domain"/>
    <property type="match status" value="1"/>
</dbReference>
<proteinExistence type="predicted"/>
<dbReference type="PRINTS" id="PR00603">
    <property type="entry name" value="CYTOCHROMEC1"/>
</dbReference>
<gene>
    <name evidence="13" type="ORF">SAMN04488518_103234</name>
</gene>
<dbReference type="PANTHER" id="PTHR10266">
    <property type="entry name" value="CYTOCHROME C1"/>
    <property type="match status" value="1"/>
</dbReference>
<sequence length="280" mass="30700">MKNLLFKSARALAVVAGLAVAGPALAAGDGPHVEKQPWSFAGPFGQFDKAQLQRGFQVYQEVCSACHGLSYVAFRNLAEEGGPGFSVDEVKALAAEYSIEDGPDSEGEMFERDGKPFDKFPSPFPNEQAARASNNGAYPPDLSLMAKARAALRGFPWFVLDVATQYQENGPDYLYGLLTGYHEAPEGVEVPEGQYYNPGFISGSTLAMAPPLSDELVEYSDGSPMTVDQYARDVSAFLMWTAEPHLESRKRIGFGVMAFLILFASLLYFTKRKIWRDVDH</sequence>
<accession>A0A1I3XZM0</accession>
<evidence type="ECO:0000256" key="10">
    <source>
        <dbReference type="SAM" id="Phobius"/>
    </source>
</evidence>
<dbReference type="PROSITE" id="PS51007">
    <property type="entry name" value="CYTC"/>
    <property type="match status" value="1"/>
</dbReference>
<evidence type="ECO:0000313" key="14">
    <source>
        <dbReference type="Proteomes" id="UP000199598"/>
    </source>
</evidence>
<dbReference type="PANTHER" id="PTHR10266:SF3">
    <property type="entry name" value="CYTOCHROME C1, HEME PROTEIN, MITOCHONDRIAL"/>
    <property type="match status" value="1"/>
</dbReference>
<evidence type="ECO:0000256" key="7">
    <source>
        <dbReference type="ARBA" id="ARBA00023004"/>
    </source>
</evidence>
<dbReference type="Pfam" id="PF02167">
    <property type="entry name" value="Cytochrom_C1"/>
    <property type="match status" value="1"/>
</dbReference>
<comment type="subcellular location">
    <subcellularLocation>
        <location evidence="1">Membrane</location>
    </subcellularLocation>
</comment>
<organism evidence="13 14">
    <name type="scientific">Pseudovibrio ascidiaceicola</name>
    <dbReference type="NCBI Taxonomy" id="285279"/>
    <lineage>
        <taxon>Bacteria</taxon>
        <taxon>Pseudomonadati</taxon>
        <taxon>Pseudomonadota</taxon>
        <taxon>Alphaproteobacteria</taxon>
        <taxon>Hyphomicrobiales</taxon>
        <taxon>Stappiaceae</taxon>
        <taxon>Pseudovibrio</taxon>
    </lineage>
</organism>
<evidence type="ECO:0000256" key="6">
    <source>
        <dbReference type="ARBA" id="ARBA00022989"/>
    </source>
</evidence>
<dbReference type="Proteomes" id="UP000199598">
    <property type="component" value="Unassembled WGS sequence"/>
</dbReference>
<keyword evidence="14" id="KW-1185">Reference proteome</keyword>
<evidence type="ECO:0000256" key="11">
    <source>
        <dbReference type="SAM" id="SignalP"/>
    </source>
</evidence>
<evidence type="ECO:0000256" key="4">
    <source>
        <dbReference type="ARBA" id="ARBA00022692"/>
    </source>
</evidence>
<evidence type="ECO:0000259" key="12">
    <source>
        <dbReference type="PROSITE" id="PS51007"/>
    </source>
</evidence>
<dbReference type="Gene3D" id="1.20.5.100">
    <property type="entry name" value="Cytochrome c1, transmembrane anchor, C-terminal"/>
    <property type="match status" value="1"/>
</dbReference>
<keyword evidence="5 9" id="KW-0479">Metal-binding</keyword>
<keyword evidence="7 9" id="KW-0408">Iron</keyword>
<keyword evidence="6 10" id="KW-1133">Transmembrane helix</keyword>
<feature type="domain" description="Cytochrome c" evidence="12">
    <location>
        <begin position="50"/>
        <end position="224"/>
    </location>
</feature>
<feature type="transmembrane region" description="Helical" evidence="10">
    <location>
        <begin position="252"/>
        <end position="270"/>
    </location>
</feature>
<evidence type="ECO:0000256" key="9">
    <source>
        <dbReference type="PROSITE-ProRule" id="PRU00433"/>
    </source>
</evidence>
<feature type="chain" id="PRO_5045900968" description="Cytochrome c1" evidence="11">
    <location>
        <begin position="27"/>
        <end position="280"/>
    </location>
</feature>
<dbReference type="RefSeq" id="WP_093518257.1">
    <property type="nucleotide sequence ID" value="NZ_FOSK01000003.1"/>
</dbReference>
<name>A0A1I3XZM0_9HYPH</name>
<protein>
    <recommendedName>
        <fullName evidence="2">Cytochrome c1</fullName>
    </recommendedName>
</protein>
<evidence type="ECO:0000313" key="13">
    <source>
        <dbReference type="EMBL" id="SFK24659.1"/>
    </source>
</evidence>
<dbReference type="InterPro" id="IPR036909">
    <property type="entry name" value="Cyt_c-like_dom_sf"/>
</dbReference>
<evidence type="ECO:0000256" key="1">
    <source>
        <dbReference type="ARBA" id="ARBA00004370"/>
    </source>
</evidence>
<feature type="signal peptide" evidence="11">
    <location>
        <begin position="1"/>
        <end position="26"/>
    </location>
</feature>
<evidence type="ECO:0000256" key="8">
    <source>
        <dbReference type="ARBA" id="ARBA00023136"/>
    </source>
</evidence>